<dbReference type="GO" id="GO:0004519">
    <property type="term" value="F:endonuclease activity"/>
    <property type="evidence" value="ECO:0007669"/>
    <property type="project" value="InterPro"/>
</dbReference>
<evidence type="ECO:0000313" key="3">
    <source>
        <dbReference type="Proteomes" id="UP001176517"/>
    </source>
</evidence>
<dbReference type="PROSITE" id="PS50819">
    <property type="entry name" value="INTEIN_ENDONUCLEASE"/>
    <property type="match status" value="1"/>
</dbReference>
<evidence type="ECO:0000259" key="1">
    <source>
        <dbReference type="PROSITE" id="PS50819"/>
    </source>
</evidence>
<dbReference type="InterPro" id="IPR027434">
    <property type="entry name" value="Homing_endonucl"/>
</dbReference>
<dbReference type="EC" id="1.4.1.1" evidence="2"/>
<accession>A0AAN6GI33</accession>
<keyword evidence="2" id="KW-0560">Oxidoreductase</keyword>
<feature type="domain" description="DOD-type homing endonuclease" evidence="1">
    <location>
        <begin position="244"/>
        <end position="401"/>
    </location>
</feature>
<dbReference type="Proteomes" id="UP001176517">
    <property type="component" value="Unassembled WGS sequence"/>
</dbReference>
<gene>
    <name evidence="2" type="primary">GLT1_3</name>
    <name evidence="2" type="ORF">OC846_006788</name>
</gene>
<dbReference type="GO" id="GO:0000286">
    <property type="term" value="F:alanine dehydrogenase activity"/>
    <property type="evidence" value="ECO:0007669"/>
    <property type="project" value="UniProtKB-EC"/>
</dbReference>
<evidence type="ECO:0000313" key="2">
    <source>
        <dbReference type="EMBL" id="KAK0542261.1"/>
    </source>
</evidence>
<dbReference type="AlphaFoldDB" id="A0AAN6GI33"/>
<keyword evidence="3" id="KW-1185">Reference proteome</keyword>
<comment type="caution">
    <text evidence="2">The sequence shown here is derived from an EMBL/GenBank/DDBJ whole genome shotgun (WGS) entry which is preliminary data.</text>
</comment>
<sequence>MASFTLASDTKILVHGRQPLAIGALQVGDRVLNAQGLPVTVNSISHQLHNSWVQAKYNGDNGGHKRTVKLDLAHGMQLRFKPSSVPVRVNQRGNGVEVTRHCEPIPRIPPHERIQLAQELDVTLNDIDGALELISRLDRGGSCGTVSCKPIASQLYGHTVIDLLGGPHRDHLLPGIVADFYDQHISQLASPNCVEAHKKYSKNLAGYADRYLGLLIGEQTVQPIEELIAGLGEMDALVRRLAWVLGYWFGDGMDNCGDLSCGEAHLPALIEYLEQLAASSPLLRPDQGPWEVKVRTRISDPAISLLSAADVTISAVCHSWPCGRINLIAAVLRHIDMLNNKLNGIPGGIFSAPWTIRAQFFAGMLDSDGWRRKGAWEFSQHGEGRQKMVEDFGRLAQSLGFRVNPIVSFFQAPPFQQSRFRKDGQTLHPGWKINVVTIGGEALSPLILYEYKRAVEHGDPFALGRRKVNGWVKKTGAQSMTTIEVNSNTIVTEHRLILHVP</sequence>
<reference evidence="2" key="1">
    <citation type="journal article" date="2023" name="PhytoFront">
        <title>Draft Genome Resources of Seven Strains of Tilletia horrida, Causal Agent of Kernel Smut of Rice.</title>
        <authorList>
            <person name="Khanal S."/>
            <person name="Antony Babu S."/>
            <person name="Zhou X.G."/>
        </authorList>
    </citation>
    <scope>NUCLEOTIDE SEQUENCE</scope>
    <source>
        <strain evidence="2">TX6</strain>
    </source>
</reference>
<dbReference type="SUPFAM" id="SSF55608">
    <property type="entry name" value="Homing endonucleases"/>
    <property type="match status" value="1"/>
</dbReference>
<dbReference type="EMBL" id="JAPDMZ010000575">
    <property type="protein sequence ID" value="KAK0542261.1"/>
    <property type="molecule type" value="Genomic_DNA"/>
</dbReference>
<proteinExistence type="predicted"/>
<dbReference type="InterPro" id="IPR004042">
    <property type="entry name" value="Intein_endonuc_central"/>
</dbReference>
<dbReference type="Gene3D" id="3.10.28.10">
    <property type="entry name" value="Homing endonucleases"/>
    <property type="match status" value="1"/>
</dbReference>
<protein>
    <submittedName>
        <fullName evidence="2">Glutamate synthase [NADH]</fullName>
        <ecNumber evidence="2">1.4.1.1</ecNumber>
    </submittedName>
</protein>
<name>A0AAN6GI33_9BASI</name>
<organism evidence="2 3">
    <name type="scientific">Tilletia horrida</name>
    <dbReference type="NCBI Taxonomy" id="155126"/>
    <lineage>
        <taxon>Eukaryota</taxon>
        <taxon>Fungi</taxon>
        <taxon>Dikarya</taxon>
        <taxon>Basidiomycota</taxon>
        <taxon>Ustilaginomycotina</taxon>
        <taxon>Exobasidiomycetes</taxon>
        <taxon>Tilletiales</taxon>
        <taxon>Tilletiaceae</taxon>
        <taxon>Tilletia</taxon>
    </lineage>
</organism>